<keyword evidence="8 10" id="KW-1133">Transmembrane helix</keyword>
<gene>
    <name evidence="11" type="ORF">SAMN02745130_00389</name>
</gene>
<keyword evidence="5" id="KW-0997">Cell inner membrane</keyword>
<dbReference type="Pfam" id="PF04612">
    <property type="entry name" value="T2SSM"/>
    <property type="match status" value="1"/>
</dbReference>
<dbReference type="STRING" id="92487.SAMN02745130_00389"/>
<evidence type="ECO:0000313" key="12">
    <source>
        <dbReference type="Proteomes" id="UP000190460"/>
    </source>
</evidence>
<comment type="subcellular location">
    <subcellularLocation>
        <location evidence="1">Cell inner membrane</location>
        <topology evidence="1">Single-pass membrane protein</topology>
    </subcellularLocation>
</comment>
<dbReference type="SUPFAM" id="SSF103054">
    <property type="entry name" value="General secretion pathway protein M, EpsM"/>
    <property type="match status" value="1"/>
</dbReference>
<keyword evidence="9 10" id="KW-0472">Membrane</keyword>
<reference evidence="11 12" key="1">
    <citation type="submission" date="2017-02" db="EMBL/GenBank/DDBJ databases">
        <authorList>
            <person name="Peterson S.W."/>
        </authorList>
    </citation>
    <scope>NUCLEOTIDE SEQUENCE [LARGE SCALE GENOMIC DNA]</scope>
    <source>
        <strain evidence="11 12">ATCC 49788</strain>
    </source>
</reference>
<evidence type="ECO:0000256" key="10">
    <source>
        <dbReference type="SAM" id="Phobius"/>
    </source>
</evidence>
<comment type="similarity">
    <text evidence="2">Belongs to the GSP M family.</text>
</comment>
<keyword evidence="7" id="KW-0653">Protein transport</keyword>
<sequence>MKAWFLALSERERYLLMIAITVILGSILWFYAWKPLVKYKTSLENDLMATVEDANYLRQAKAQLLANQAEAANKQPIDTTTSVQIAVAPVLQKYQLDKPEILSRSEAKGKDGVNLRLDNAPFDQVIAFLAELELQYAIYATNIGLIPGAAPGLAGMQLTLER</sequence>
<keyword evidence="4" id="KW-1003">Cell membrane</keyword>
<evidence type="ECO:0000256" key="2">
    <source>
        <dbReference type="ARBA" id="ARBA00010637"/>
    </source>
</evidence>
<dbReference type="RefSeq" id="WP_078920883.1">
    <property type="nucleotide sequence ID" value="NZ_FUYB01000001.1"/>
</dbReference>
<dbReference type="Proteomes" id="UP000190460">
    <property type="component" value="Unassembled WGS sequence"/>
</dbReference>
<dbReference type="InterPro" id="IPR007690">
    <property type="entry name" value="T2SS_GspM"/>
</dbReference>
<proteinExistence type="inferred from homology"/>
<feature type="transmembrane region" description="Helical" evidence="10">
    <location>
        <begin position="14"/>
        <end position="33"/>
    </location>
</feature>
<protein>
    <submittedName>
        <fullName evidence="11">General secretion pathway protein M</fullName>
    </submittedName>
</protein>
<dbReference type="Gene3D" id="3.30.1360.100">
    <property type="entry name" value="General secretion pathway protein M, EpsM"/>
    <property type="match status" value="1"/>
</dbReference>
<dbReference type="GO" id="GO:0005886">
    <property type="term" value="C:plasma membrane"/>
    <property type="evidence" value="ECO:0007669"/>
    <property type="project" value="UniProtKB-SubCell"/>
</dbReference>
<keyword evidence="3" id="KW-0813">Transport</keyword>
<dbReference type="GO" id="GO:0015628">
    <property type="term" value="P:protein secretion by the type II secretion system"/>
    <property type="evidence" value="ECO:0007669"/>
    <property type="project" value="InterPro"/>
</dbReference>
<evidence type="ECO:0000256" key="4">
    <source>
        <dbReference type="ARBA" id="ARBA00022475"/>
    </source>
</evidence>
<evidence type="ECO:0000256" key="3">
    <source>
        <dbReference type="ARBA" id="ARBA00022448"/>
    </source>
</evidence>
<evidence type="ECO:0000256" key="7">
    <source>
        <dbReference type="ARBA" id="ARBA00022927"/>
    </source>
</evidence>
<evidence type="ECO:0000256" key="1">
    <source>
        <dbReference type="ARBA" id="ARBA00004377"/>
    </source>
</evidence>
<keyword evidence="6 10" id="KW-0812">Transmembrane</keyword>
<evidence type="ECO:0000256" key="6">
    <source>
        <dbReference type="ARBA" id="ARBA00022692"/>
    </source>
</evidence>
<name>A0A1T4VV67_9GAMM</name>
<dbReference type="GO" id="GO:0015627">
    <property type="term" value="C:type II protein secretion system complex"/>
    <property type="evidence" value="ECO:0007669"/>
    <property type="project" value="InterPro"/>
</dbReference>
<evidence type="ECO:0000313" key="11">
    <source>
        <dbReference type="EMBL" id="SKA68837.1"/>
    </source>
</evidence>
<accession>A0A1T4VV67</accession>
<evidence type="ECO:0000256" key="5">
    <source>
        <dbReference type="ARBA" id="ARBA00022519"/>
    </source>
</evidence>
<dbReference type="EMBL" id="FUYB01000001">
    <property type="protein sequence ID" value="SKA68837.1"/>
    <property type="molecule type" value="Genomic_DNA"/>
</dbReference>
<dbReference type="AlphaFoldDB" id="A0A1T4VV67"/>
<evidence type="ECO:0000256" key="9">
    <source>
        <dbReference type="ARBA" id="ARBA00023136"/>
    </source>
</evidence>
<keyword evidence="12" id="KW-1185">Reference proteome</keyword>
<dbReference type="OrthoDB" id="6120808at2"/>
<evidence type="ECO:0000256" key="8">
    <source>
        <dbReference type="ARBA" id="ARBA00022989"/>
    </source>
</evidence>
<dbReference type="InterPro" id="IPR023229">
    <property type="entry name" value="T2SS_M_periplasmic_sf"/>
</dbReference>
<organism evidence="11 12">
    <name type="scientific">Thiothrix eikelboomii</name>
    <dbReference type="NCBI Taxonomy" id="92487"/>
    <lineage>
        <taxon>Bacteria</taxon>
        <taxon>Pseudomonadati</taxon>
        <taxon>Pseudomonadota</taxon>
        <taxon>Gammaproteobacteria</taxon>
        <taxon>Thiotrichales</taxon>
        <taxon>Thiotrichaceae</taxon>
        <taxon>Thiothrix</taxon>
    </lineage>
</organism>